<keyword evidence="2" id="KW-1283">Bacterial microcompartment</keyword>
<dbReference type="InterPro" id="IPR036677">
    <property type="entry name" value="EutN_CcmL_sf"/>
</dbReference>
<dbReference type="AlphaFoldDB" id="A0A927FCN9"/>
<dbReference type="Pfam" id="PF03319">
    <property type="entry name" value="EutN_CcmL"/>
    <property type="match status" value="1"/>
</dbReference>
<organism evidence="3 4">
    <name type="scientific">Pelagicoccus enzymogenes</name>
    <dbReference type="NCBI Taxonomy" id="2773457"/>
    <lineage>
        <taxon>Bacteria</taxon>
        <taxon>Pseudomonadati</taxon>
        <taxon>Verrucomicrobiota</taxon>
        <taxon>Opitutia</taxon>
        <taxon>Puniceicoccales</taxon>
        <taxon>Pelagicoccaceae</taxon>
        <taxon>Pelagicoccus</taxon>
    </lineage>
</organism>
<proteinExistence type="predicted"/>
<gene>
    <name evidence="3" type="ORF">IEN85_20700</name>
</gene>
<dbReference type="EMBL" id="JACYFG010000051">
    <property type="protein sequence ID" value="MBD5781931.1"/>
    <property type="molecule type" value="Genomic_DNA"/>
</dbReference>
<evidence type="ECO:0000313" key="3">
    <source>
        <dbReference type="EMBL" id="MBD5781931.1"/>
    </source>
</evidence>
<evidence type="ECO:0000256" key="1">
    <source>
        <dbReference type="ARBA" id="ARBA00024322"/>
    </source>
</evidence>
<sequence>MILAKVVGNVTSAVCHPGLDGIRMLLCEVLDPQGEGSGRIIGSADWIGAGDGDTVLINADGDAVQTYAKDPQAPLRNVVMGIVDDLEEKGA</sequence>
<dbReference type="InterPro" id="IPR004992">
    <property type="entry name" value="EutN_CcmL"/>
</dbReference>
<dbReference type="RefSeq" id="WP_191619006.1">
    <property type="nucleotide sequence ID" value="NZ_JACYFG010000051.1"/>
</dbReference>
<dbReference type="SUPFAM" id="SSF159133">
    <property type="entry name" value="EutN/CcmL-like"/>
    <property type="match status" value="1"/>
</dbReference>
<evidence type="ECO:0000256" key="2">
    <source>
        <dbReference type="ARBA" id="ARBA00024446"/>
    </source>
</evidence>
<dbReference type="GO" id="GO:0031469">
    <property type="term" value="C:bacterial microcompartment"/>
    <property type="evidence" value="ECO:0007669"/>
    <property type="project" value="UniProtKB-SubCell"/>
</dbReference>
<comment type="subcellular location">
    <subcellularLocation>
        <location evidence="1">Bacterial microcompartment</location>
    </subcellularLocation>
</comment>
<dbReference type="PANTHER" id="PTHR36539:SF1">
    <property type="entry name" value="BACTERIAL MICROCOMPARTMENT SHELL VERTEX PROTEIN EUTN"/>
    <property type="match status" value="1"/>
</dbReference>
<evidence type="ECO:0000313" key="4">
    <source>
        <dbReference type="Proteomes" id="UP000622317"/>
    </source>
</evidence>
<accession>A0A927FCN9</accession>
<reference evidence="3" key="1">
    <citation type="submission" date="2020-09" db="EMBL/GenBank/DDBJ databases">
        <title>Pelagicoccus enzymogenes sp. nov. with an EPS production, isolated from marine sediment.</title>
        <authorList>
            <person name="Feng X."/>
        </authorList>
    </citation>
    <scope>NUCLEOTIDE SEQUENCE</scope>
    <source>
        <strain evidence="3">NFK12</strain>
    </source>
</reference>
<dbReference type="PROSITE" id="PS51932">
    <property type="entry name" value="BMV"/>
    <property type="match status" value="1"/>
</dbReference>
<keyword evidence="4" id="KW-1185">Reference proteome</keyword>
<comment type="caution">
    <text evidence="3">The sequence shown here is derived from an EMBL/GenBank/DDBJ whole genome shotgun (WGS) entry which is preliminary data.</text>
</comment>
<protein>
    <submittedName>
        <fullName evidence="3">EutN/CcmL family microcompartment protein</fullName>
    </submittedName>
</protein>
<name>A0A927FCN9_9BACT</name>
<dbReference type="PANTHER" id="PTHR36539">
    <property type="entry name" value="ETHANOLAMINE UTILIZATION PROTEIN EUTN"/>
    <property type="match status" value="1"/>
</dbReference>
<dbReference type="Gene3D" id="2.40.50.220">
    <property type="entry name" value="EutN/Ccml"/>
    <property type="match status" value="1"/>
</dbReference>
<dbReference type="Proteomes" id="UP000622317">
    <property type="component" value="Unassembled WGS sequence"/>
</dbReference>